<dbReference type="InterPro" id="IPR003593">
    <property type="entry name" value="AAA+_ATPase"/>
</dbReference>
<dbReference type="InterPro" id="IPR017871">
    <property type="entry name" value="ABC_transporter-like_CS"/>
</dbReference>
<evidence type="ECO:0000256" key="4">
    <source>
        <dbReference type="ARBA" id="ARBA00022741"/>
    </source>
</evidence>
<evidence type="ECO:0000256" key="2">
    <source>
        <dbReference type="ARBA" id="ARBA00022448"/>
    </source>
</evidence>
<dbReference type="GeneID" id="82846554"/>
<dbReference type="PANTHER" id="PTHR42788">
    <property type="entry name" value="TAURINE IMPORT ATP-BINDING PROTEIN-RELATED"/>
    <property type="match status" value="1"/>
</dbReference>
<evidence type="ECO:0000313" key="9">
    <source>
        <dbReference type="Proteomes" id="UP000009320"/>
    </source>
</evidence>
<feature type="domain" description="ABC transporter" evidence="7">
    <location>
        <begin position="6"/>
        <end position="253"/>
    </location>
</feature>
<dbReference type="InterPro" id="IPR050166">
    <property type="entry name" value="ABC_transporter_ATP-bind"/>
</dbReference>
<dbReference type="RefSeq" id="WP_008469968.1">
    <property type="nucleotide sequence ID" value="NZ_AYZP01000003.1"/>
</dbReference>
<dbReference type="PROSITE" id="PS50893">
    <property type="entry name" value="ABC_TRANSPORTER_2"/>
    <property type="match status" value="1"/>
</dbReference>
<dbReference type="InterPro" id="IPR027417">
    <property type="entry name" value="P-loop_NTPase"/>
</dbReference>
<keyword evidence="6" id="KW-0472">Membrane</keyword>
<dbReference type="GO" id="GO:0005524">
    <property type="term" value="F:ATP binding"/>
    <property type="evidence" value="ECO:0007669"/>
    <property type="project" value="UniProtKB-KW"/>
</dbReference>
<dbReference type="EC" id="3.6.3.-" evidence="8"/>
<dbReference type="GO" id="GO:0005886">
    <property type="term" value="C:plasma membrane"/>
    <property type="evidence" value="ECO:0007669"/>
    <property type="project" value="UniProtKB-SubCell"/>
</dbReference>
<protein>
    <submittedName>
        <fullName evidence="8">ABC superfamily ATP binding cassette transporter, ABC protein</fullName>
        <ecNumber evidence="8">3.6.3.-</ecNumber>
    </submittedName>
</protein>
<dbReference type="InterPro" id="IPR003439">
    <property type="entry name" value="ABC_transporter-like_ATP-bd"/>
</dbReference>
<proteinExistence type="predicted"/>
<keyword evidence="4" id="KW-0547">Nucleotide-binding</keyword>
<dbReference type="EMBL" id="CAKE01000002">
    <property type="protein sequence ID" value="CCI81277.1"/>
    <property type="molecule type" value="Genomic_DNA"/>
</dbReference>
<reference evidence="8 9" key="1">
    <citation type="submission" date="2012-06" db="EMBL/GenBank/DDBJ databases">
        <title>Draft Genome Sequence of Lactobacillus hominis Strain CRBIP 24.179T, isolated from human intestine.</title>
        <authorList>
            <person name="Cousin S."/>
            <person name="Ma L."/>
            <person name="Bizet C."/>
            <person name="Loux V."/>
            <person name="Bouchier C."/>
            <person name="Clermont D."/>
            <person name="Creno S."/>
        </authorList>
    </citation>
    <scope>NUCLEOTIDE SEQUENCE [LARGE SCALE GENOMIC DNA]</scope>
    <source>
        <strain evidence="9">CRBIP 24.179T</strain>
    </source>
</reference>
<sequence>MTEPILELKDVKTTVKSADGQVIPILKGINLKINVGDFITIIGTNGAGKSTLLSTIAGNLRPSSGSIMHNGADITKWNEEKRTQFIARVFQDPKLGTAPRMTVAENLLLATKRGMRKPLTLRKLKPKIPEFIELAKSMNNGLENRMNTFVSGLSGGQRQALSFLMATIKRPDILLLDEHTAALDPHTSQNLLNVTDQKIKQDHLTALMITHHMEDALKYGNRLLVLKDGKVKADINQEEKEKLQVSDLYNFFE</sequence>
<evidence type="ECO:0000259" key="7">
    <source>
        <dbReference type="PROSITE" id="PS50893"/>
    </source>
</evidence>
<dbReference type="STRING" id="1423758.FC41_GL001289"/>
<evidence type="ECO:0000256" key="5">
    <source>
        <dbReference type="ARBA" id="ARBA00022840"/>
    </source>
</evidence>
<keyword evidence="2" id="KW-0813">Transport</keyword>
<name>I7L5A3_9LACO</name>
<evidence type="ECO:0000256" key="1">
    <source>
        <dbReference type="ARBA" id="ARBA00004202"/>
    </source>
</evidence>
<comment type="subcellular location">
    <subcellularLocation>
        <location evidence="1">Cell membrane</location>
        <topology evidence="1">Peripheral membrane protein</topology>
    </subcellularLocation>
</comment>
<dbReference type="eggNOG" id="COG1101">
    <property type="taxonomic scope" value="Bacteria"/>
</dbReference>
<dbReference type="PANTHER" id="PTHR42788:SF7">
    <property type="entry name" value="NITRATE ABC TRANSPORTER ATP-BINDING PROTEIN"/>
    <property type="match status" value="1"/>
</dbReference>
<gene>
    <name evidence="8" type="ORF">BN55_06875</name>
</gene>
<dbReference type="PATRIC" id="fig|1423758.3.peg.1303"/>
<dbReference type="OrthoDB" id="9776369at2"/>
<dbReference type="Proteomes" id="UP000009320">
    <property type="component" value="Unassembled WGS sequence"/>
</dbReference>
<dbReference type="SMART" id="SM00382">
    <property type="entry name" value="AAA"/>
    <property type="match status" value="1"/>
</dbReference>
<dbReference type="Gene3D" id="3.40.50.300">
    <property type="entry name" value="P-loop containing nucleotide triphosphate hydrolases"/>
    <property type="match status" value="1"/>
</dbReference>
<evidence type="ECO:0000256" key="3">
    <source>
        <dbReference type="ARBA" id="ARBA00022475"/>
    </source>
</evidence>
<dbReference type="PROSITE" id="PS00211">
    <property type="entry name" value="ABC_TRANSPORTER_1"/>
    <property type="match status" value="1"/>
</dbReference>
<organism evidence="8 9">
    <name type="scientific">Lactobacillus hominis DSM 23910 = CRBIP 24.179</name>
    <dbReference type="NCBI Taxonomy" id="1423758"/>
    <lineage>
        <taxon>Bacteria</taxon>
        <taxon>Bacillati</taxon>
        <taxon>Bacillota</taxon>
        <taxon>Bacilli</taxon>
        <taxon>Lactobacillales</taxon>
        <taxon>Lactobacillaceae</taxon>
        <taxon>Lactobacillus</taxon>
    </lineage>
</organism>
<dbReference type="Pfam" id="PF00005">
    <property type="entry name" value="ABC_tran"/>
    <property type="match status" value="1"/>
</dbReference>
<evidence type="ECO:0000313" key="8">
    <source>
        <dbReference type="EMBL" id="CCI81277.1"/>
    </source>
</evidence>
<keyword evidence="8" id="KW-0378">Hydrolase</keyword>
<accession>I7L5A3</accession>
<keyword evidence="9" id="KW-1185">Reference proteome</keyword>
<dbReference type="AlphaFoldDB" id="I7L5A3"/>
<keyword evidence="5" id="KW-0067">ATP-binding</keyword>
<keyword evidence="3" id="KW-1003">Cell membrane</keyword>
<evidence type="ECO:0000256" key="6">
    <source>
        <dbReference type="ARBA" id="ARBA00023136"/>
    </source>
</evidence>
<comment type="caution">
    <text evidence="8">The sequence shown here is derived from an EMBL/GenBank/DDBJ whole genome shotgun (WGS) entry which is preliminary data.</text>
</comment>
<dbReference type="GO" id="GO:0016887">
    <property type="term" value="F:ATP hydrolysis activity"/>
    <property type="evidence" value="ECO:0007669"/>
    <property type="project" value="InterPro"/>
</dbReference>
<dbReference type="SUPFAM" id="SSF52540">
    <property type="entry name" value="P-loop containing nucleoside triphosphate hydrolases"/>
    <property type="match status" value="1"/>
</dbReference>